<feature type="domain" description="DNA methylase adenine-specific" evidence="10">
    <location>
        <begin position="269"/>
        <end position="520"/>
    </location>
</feature>
<dbReference type="GO" id="GO:0009007">
    <property type="term" value="F:site-specific DNA-methyltransferase (adenine-specific) activity"/>
    <property type="evidence" value="ECO:0007669"/>
    <property type="project" value="UniProtKB-EC"/>
</dbReference>
<dbReference type="InterPro" id="IPR002052">
    <property type="entry name" value="DNA_methylase_N6_adenine_CS"/>
</dbReference>
<dbReference type="PANTHER" id="PTHR42933">
    <property type="entry name" value="SLR6095 PROTEIN"/>
    <property type="match status" value="1"/>
</dbReference>
<keyword evidence="4" id="KW-0808">Transferase</keyword>
<comment type="similarity">
    <text evidence="1">Belongs to the type-I restriction system S methylase family.</text>
</comment>
<dbReference type="SUPFAM" id="SSF53335">
    <property type="entry name" value="S-adenosyl-L-methionine-dependent methyltransferases"/>
    <property type="match status" value="1"/>
</dbReference>
<dbReference type="RefSeq" id="WP_195384410.1">
    <property type="nucleotide sequence ID" value="NZ_JADMVZ010000040.1"/>
</dbReference>
<dbReference type="InterPro" id="IPR029063">
    <property type="entry name" value="SAM-dependent_MTases_sf"/>
</dbReference>
<protein>
    <recommendedName>
        <fullName evidence="2">site-specific DNA-methyltransferase (adenine-specific)</fullName>
        <ecNumber evidence="2">2.1.1.72</ecNumber>
    </recommendedName>
</protein>
<feature type="domain" description="Type I restriction modification DNA specificity" evidence="9">
    <location>
        <begin position="635"/>
        <end position="802"/>
    </location>
</feature>
<evidence type="ECO:0000256" key="1">
    <source>
        <dbReference type="ARBA" id="ARBA00010923"/>
    </source>
</evidence>
<dbReference type="Proteomes" id="UP001211173">
    <property type="component" value="Unassembled WGS sequence"/>
</dbReference>
<keyword evidence="7" id="KW-0238">DNA-binding</keyword>
<dbReference type="AlphaFoldDB" id="A0AAW6CNT6"/>
<dbReference type="InterPro" id="IPR051537">
    <property type="entry name" value="DNA_Adenine_Mtase"/>
</dbReference>
<evidence type="ECO:0000259" key="9">
    <source>
        <dbReference type="Pfam" id="PF01420"/>
    </source>
</evidence>
<dbReference type="InterPro" id="IPR003356">
    <property type="entry name" value="DNA_methylase_A-5"/>
</dbReference>
<keyword evidence="5" id="KW-0949">S-adenosyl-L-methionine</keyword>
<dbReference type="InterPro" id="IPR000055">
    <property type="entry name" value="Restrct_endonuc_typeI_TRD"/>
</dbReference>
<dbReference type="GO" id="GO:0008170">
    <property type="term" value="F:N-methyltransferase activity"/>
    <property type="evidence" value="ECO:0007669"/>
    <property type="project" value="InterPro"/>
</dbReference>
<keyword evidence="3 11" id="KW-0489">Methyltransferase</keyword>
<dbReference type="GO" id="GO:0009307">
    <property type="term" value="P:DNA restriction-modification system"/>
    <property type="evidence" value="ECO:0007669"/>
    <property type="project" value="UniProtKB-KW"/>
</dbReference>
<accession>A0AAW6CNT6</accession>
<evidence type="ECO:0000256" key="4">
    <source>
        <dbReference type="ARBA" id="ARBA00022679"/>
    </source>
</evidence>
<evidence type="ECO:0000256" key="6">
    <source>
        <dbReference type="ARBA" id="ARBA00022747"/>
    </source>
</evidence>
<evidence type="ECO:0000313" key="12">
    <source>
        <dbReference type="Proteomes" id="UP001211173"/>
    </source>
</evidence>
<sequence length="809" mass="92303">MIRADMVSTVGRNYLTSNIENDEYSYPKAFSAASLQFIPIRNSSGRAFEKLDIRFVKDNITVLIETKQNFTKADEEQLSAYVEYEKALTGNKTVAILANTANDNVKVWRGVVSDSDFMPKETALRTMDEYVDFYTSKINDKEKVMQNTYKLNEMLHRHSIPEKLRSQFVGTCLLALKNGLDYSTPSLSAAQIRTRIKEVLEELLNSDINKAEKLALLNRNVLGDQYIRQLNIAAFREILKFIEDNILPFINDKSTSGQDLLNLFFVTFNKYVGKSDKNQAFTPDHITDFMAKITGVNKHSVVLDPCCGSGSFLVRAMTQALDDCATATEQERIKKHQIYGIEFDENIYGLATTNMLIHSDGNSNIRQGSCFALADWIKEAKPNVILMNPPYNGQRIHLPESYVSTWPKEKKEDPSKGLYFVKYITDVLNSINHQATLAVLLPVACAIGTKGVIKELKEQILDENTLDAVFTLPNDIFHPGATVQACCMVFKTGKKHSDISTPNTFFGYYKEDGFKKKKNIGRIEQMDSLTQKSKWVEIEQEWIELYKNRREKPGLSATSKVGSLDEWVCEAYMETDYSKLKVSDFVNTLNGYFSYLVSIGKLFDEKFVPSPQYVMDYFNFILLHKSQISDSVDTSNWQEFIYSKIFDVQKGFYNKKPDHNFTGEIPFLGATERCNGVTEYYSIEDIEAASKTGDDNNASLDEKMFAGNALCVTNNGSVGCAFFQPIPFTCSHDVNPLYILNGNFDMYSALFVATVIEMDKYRWAYGRKWRPERMVKSTIRLPAKIEGKEYVPDWDFMRNYIKALPYNKR</sequence>
<dbReference type="SUPFAM" id="SSF116734">
    <property type="entry name" value="DNA methylase specificity domain"/>
    <property type="match status" value="1"/>
</dbReference>
<proteinExistence type="inferred from homology"/>
<dbReference type="Gene3D" id="3.40.50.150">
    <property type="entry name" value="Vaccinia Virus protein VP39"/>
    <property type="match status" value="1"/>
</dbReference>
<keyword evidence="6" id="KW-0680">Restriction system</keyword>
<dbReference type="InterPro" id="IPR044946">
    <property type="entry name" value="Restrct_endonuc_typeI_TRD_sf"/>
</dbReference>
<dbReference type="Gene3D" id="3.90.220.20">
    <property type="entry name" value="DNA methylase specificity domains"/>
    <property type="match status" value="1"/>
</dbReference>
<dbReference type="CDD" id="cd02440">
    <property type="entry name" value="AdoMet_MTases"/>
    <property type="match status" value="1"/>
</dbReference>
<dbReference type="PANTHER" id="PTHR42933:SF1">
    <property type="entry name" value="SITE-SPECIFIC DNA-METHYLTRANSFERASE (ADENINE-SPECIFIC)"/>
    <property type="match status" value="1"/>
</dbReference>
<dbReference type="PROSITE" id="PS00092">
    <property type="entry name" value="N6_MTASE"/>
    <property type="match status" value="1"/>
</dbReference>
<dbReference type="GO" id="GO:0032259">
    <property type="term" value="P:methylation"/>
    <property type="evidence" value="ECO:0007669"/>
    <property type="project" value="UniProtKB-KW"/>
</dbReference>
<evidence type="ECO:0000256" key="3">
    <source>
        <dbReference type="ARBA" id="ARBA00022603"/>
    </source>
</evidence>
<evidence type="ECO:0000256" key="7">
    <source>
        <dbReference type="ARBA" id="ARBA00023125"/>
    </source>
</evidence>
<comment type="caution">
    <text evidence="11">The sequence shown here is derived from an EMBL/GenBank/DDBJ whole genome shotgun (WGS) entry which is preliminary data.</text>
</comment>
<evidence type="ECO:0000256" key="2">
    <source>
        <dbReference type="ARBA" id="ARBA00011900"/>
    </source>
</evidence>
<dbReference type="Pfam" id="PF01420">
    <property type="entry name" value="Methylase_S"/>
    <property type="match status" value="1"/>
</dbReference>
<dbReference type="Pfam" id="PF02384">
    <property type="entry name" value="N6_Mtase"/>
    <property type="match status" value="1"/>
</dbReference>
<dbReference type="PRINTS" id="PR00507">
    <property type="entry name" value="N12N6MTFRASE"/>
</dbReference>
<name>A0AAW6CNT6_FLAPL</name>
<dbReference type="EC" id="2.1.1.72" evidence="2"/>
<evidence type="ECO:0000259" key="10">
    <source>
        <dbReference type="Pfam" id="PF02384"/>
    </source>
</evidence>
<dbReference type="GO" id="GO:0003677">
    <property type="term" value="F:DNA binding"/>
    <property type="evidence" value="ECO:0007669"/>
    <property type="project" value="UniProtKB-KW"/>
</dbReference>
<evidence type="ECO:0000256" key="5">
    <source>
        <dbReference type="ARBA" id="ARBA00022691"/>
    </source>
</evidence>
<comment type="catalytic activity">
    <reaction evidence="8">
        <text>a 2'-deoxyadenosine in DNA + S-adenosyl-L-methionine = an N(6)-methyl-2'-deoxyadenosine in DNA + S-adenosyl-L-homocysteine + H(+)</text>
        <dbReference type="Rhea" id="RHEA:15197"/>
        <dbReference type="Rhea" id="RHEA-COMP:12418"/>
        <dbReference type="Rhea" id="RHEA-COMP:12419"/>
        <dbReference type="ChEBI" id="CHEBI:15378"/>
        <dbReference type="ChEBI" id="CHEBI:57856"/>
        <dbReference type="ChEBI" id="CHEBI:59789"/>
        <dbReference type="ChEBI" id="CHEBI:90615"/>
        <dbReference type="ChEBI" id="CHEBI:90616"/>
        <dbReference type="EC" id="2.1.1.72"/>
    </reaction>
</comment>
<dbReference type="EMBL" id="JAQLWV010000041">
    <property type="protein sequence ID" value="MDB7935322.1"/>
    <property type="molecule type" value="Genomic_DNA"/>
</dbReference>
<organism evidence="11 12">
    <name type="scientific">Flavonifractor plautii</name>
    <name type="common">Fusobacterium plautii</name>
    <dbReference type="NCBI Taxonomy" id="292800"/>
    <lineage>
        <taxon>Bacteria</taxon>
        <taxon>Bacillati</taxon>
        <taxon>Bacillota</taxon>
        <taxon>Clostridia</taxon>
        <taxon>Eubacteriales</taxon>
        <taxon>Oscillospiraceae</taxon>
        <taxon>Flavonifractor</taxon>
    </lineage>
</organism>
<evidence type="ECO:0000256" key="8">
    <source>
        <dbReference type="ARBA" id="ARBA00047942"/>
    </source>
</evidence>
<gene>
    <name evidence="11" type="ORF">PNE06_19740</name>
</gene>
<evidence type="ECO:0000313" key="11">
    <source>
        <dbReference type="EMBL" id="MDB7935322.1"/>
    </source>
</evidence>
<reference evidence="11" key="1">
    <citation type="submission" date="2023-01" db="EMBL/GenBank/DDBJ databases">
        <title>Human gut microbiome strain richness.</title>
        <authorList>
            <person name="Chen-Liaw A."/>
        </authorList>
    </citation>
    <scope>NUCLEOTIDE SEQUENCE</scope>
    <source>
        <strain evidence="11">1001287st1_F4_1001285I_161205</strain>
    </source>
</reference>